<dbReference type="Gene3D" id="3.30.559.30">
    <property type="entry name" value="Nonribosomal peptide synthetase, condensation domain"/>
    <property type="match status" value="1"/>
</dbReference>
<gene>
    <name evidence="1" type="ORF">IMSHALPRED_005961</name>
</gene>
<keyword evidence="2" id="KW-1185">Reference proteome</keyword>
<sequence length="448" mass="50004">MSWRENTPGHFERPLDSIELFLKSAGEKGATYNKDNWTVRAYAKFSGGRSADDTKAALKHAWKTLRYLQPQIAASLHGDSIHYDVPQPAILESWMIKTFLVETVLTIDELLASPRRSSLPTLHYLPKTSEILFCSSHWRIDAIGATSLVNLLFRSLAEPSPISFGDEGKNLSSGRDEAARIPQDVSQEDDDAATSLLMEYTTNLPSLGLPIQLVNEITSISSRVKSILPRTATFSVVAACKRKGIDVTSAVHAALIVALQELNSDLSSAERYTSWGIFNYRPFIDPGYTNPAAHSVAVMQCSLPISFIASDFQENTFSLQSFYSQLHNPFNSAALHGMLAPYTRKCAAMMNQPLPRGMPQPTEPLVHGLGVLDRYLEGKYGQDAVEITDFWLGGIVLTRQPLFYVWTWQGKMTLSMCYNEQYYTVGFMISFIERVVGVLLEELNVERQ</sequence>
<organism evidence="1 2">
    <name type="scientific">Imshaugia aleurites</name>
    <dbReference type="NCBI Taxonomy" id="172621"/>
    <lineage>
        <taxon>Eukaryota</taxon>
        <taxon>Fungi</taxon>
        <taxon>Dikarya</taxon>
        <taxon>Ascomycota</taxon>
        <taxon>Pezizomycotina</taxon>
        <taxon>Lecanoromycetes</taxon>
        <taxon>OSLEUM clade</taxon>
        <taxon>Lecanoromycetidae</taxon>
        <taxon>Lecanorales</taxon>
        <taxon>Lecanorineae</taxon>
        <taxon>Parmeliaceae</taxon>
        <taxon>Imshaugia</taxon>
    </lineage>
</organism>
<dbReference type="EMBL" id="CAJPDT010000033">
    <property type="protein sequence ID" value="CAF9923555.1"/>
    <property type="molecule type" value="Genomic_DNA"/>
</dbReference>
<protein>
    <submittedName>
        <fullName evidence="1">Uncharacterized protein</fullName>
    </submittedName>
</protein>
<dbReference type="Gene3D" id="3.30.559.10">
    <property type="entry name" value="Chloramphenicol acetyltransferase-like domain"/>
    <property type="match status" value="1"/>
</dbReference>
<accession>A0A8H3IQE2</accession>
<name>A0A8H3IQE2_9LECA</name>
<evidence type="ECO:0000313" key="2">
    <source>
        <dbReference type="Proteomes" id="UP000664534"/>
    </source>
</evidence>
<dbReference type="InterPro" id="IPR023213">
    <property type="entry name" value="CAT-like_dom_sf"/>
</dbReference>
<comment type="caution">
    <text evidence="1">The sequence shown here is derived from an EMBL/GenBank/DDBJ whole genome shotgun (WGS) entry which is preliminary data.</text>
</comment>
<dbReference type="AlphaFoldDB" id="A0A8H3IQE2"/>
<reference evidence="1" key="1">
    <citation type="submission" date="2021-03" db="EMBL/GenBank/DDBJ databases">
        <authorList>
            <person name="Tagirdzhanova G."/>
        </authorList>
    </citation>
    <scope>NUCLEOTIDE SEQUENCE</scope>
</reference>
<evidence type="ECO:0000313" key="1">
    <source>
        <dbReference type="EMBL" id="CAF9923555.1"/>
    </source>
</evidence>
<dbReference type="PANTHER" id="PTHR42034:SF1">
    <property type="entry name" value="CONDENSATION DOMAIN-CONTAINING PROTEIN"/>
    <property type="match status" value="1"/>
</dbReference>
<proteinExistence type="predicted"/>
<dbReference type="OrthoDB" id="2548233at2759"/>
<dbReference type="Proteomes" id="UP000664534">
    <property type="component" value="Unassembled WGS sequence"/>
</dbReference>
<dbReference type="PANTHER" id="PTHR42034">
    <property type="entry name" value="CHROMOSOME 7, WHOLE GENOME SHOTGUN SEQUENCE-RELATED"/>
    <property type="match status" value="1"/>
</dbReference>